<reference evidence="2 3" key="2">
    <citation type="submission" date="2018-11" db="EMBL/GenBank/DDBJ databases">
        <authorList>
            <consortium name="Pathogen Informatics"/>
        </authorList>
    </citation>
    <scope>NUCLEOTIDE SEQUENCE [LARGE SCALE GENOMIC DNA]</scope>
</reference>
<evidence type="ECO:0000313" key="3">
    <source>
        <dbReference type="Proteomes" id="UP000271098"/>
    </source>
</evidence>
<name>A0A183ECP0_9BILA</name>
<feature type="compositionally biased region" description="Basic and acidic residues" evidence="1">
    <location>
        <begin position="62"/>
        <end position="81"/>
    </location>
</feature>
<gene>
    <name evidence="2" type="ORF">GPUH_LOCUS18731</name>
</gene>
<keyword evidence="3" id="KW-1185">Reference proteome</keyword>
<reference evidence="4" key="1">
    <citation type="submission" date="2016-06" db="UniProtKB">
        <authorList>
            <consortium name="WormBaseParasite"/>
        </authorList>
    </citation>
    <scope>IDENTIFICATION</scope>
</reference>
<evidence type="ECO:0000313" key="4">
    <source>
        <dbReference type="WBParaSite" id="GPUH_0001875601-mRNA-1"/>
    </source>
</evidence>
<dbReference type="Gene3D" id="1.25.40.990">
    <property type="match status" value="1"/>
</dbReference>
<evidence type="ECO:0000256" key="1">
    <source>
        <dbReference type="SAM" id="MobiDB-lite"/>
    </source>
</evidence>
<dbReference type="AlphaFoldDB" id="A0A183ECP0"/>
<evidence type="ECO:0000313" key="2">
    <source>
        <dbReference type="EMBL" id="VDN32350.1"/>
    </source>
</evidence>
<feature type="compositionally biased region" description="Basic residues" evidence="1">
    <location>
        <begin position="39"/>
        <end position="53"/>
    </location>
</feature>
<dbReference type="PANTHER" id="PTHR12436">
    <property type="entry name" value="80 KDA MCM3-ASSOCIATED PROTEIN"/>
    <property type="match status" value="1"/>
</dbReference>
<dbReference type="EMBL" id="UYRT01087250">
    <property type="protein sequence ID" value="VDN32350.1"/>
    <property type="molecule type" value="Genomic_DNA"/>
</dbReference>
<dbReference type="GO" id="GO:0005634">
    <property type="term" value="C:nucleus"/>
    <property type="evidence" value="ECO:0007669"/>
    <property type="project" value="TreeGrafter"/>
</dbReference>
<feature type="region of interest" description="Disordered" evidence="1">
    <location>
        <begin position="36"/>
        <end position="81"/>
    </location>
</feature>
<dbReference type="WBParaSite" id="GPUH_0001875601-mRNA-1">
    <property type="protein sequence ID" value="GPUH_0001875601-mRNA-1"/>
    <property type="gene ID" value="GPUH_0001875601"/>
</dbReference>
<dbReference type="PANTHER" id="PTHR12436:SF4">
    <property type="entry name" value="LEUKOCYTE RECEPTOR CLUSTER MEMBER 8"/>
    <property type="match status" value="1"/>
</dbReference>
<accession>A0A183ECP0</accession>
<dbReference type="OrthoDB" id="199574at2759"/>
<dbReference type="InterPro" id="IPR045107">
    <property type="entry name" value="SAC3/GANP/THP3"/>
</dbReference>
<proteinExistence type="predicted"/>
<sequence length="174" mass="20354">MAVEAKEDRDKLEEYFKQKLNPLLISGAYKAVDWDRHKQAAAHKRKKKQKKNSAKLAEQWLADERSNAQREERARRFARDDDVRRTKFSDMRQRVDWSIDRGGDEGTSDNIVGTCTDIEKSYFRLTSAPDPSAIRPLEILEKALKLVQQNYTNNRDYTYANDQLRSIRQDLMAS</sequence>
<dbReference type="Proteomes" id="UP000271098">
    <property type="component" value="Unassembled WGS sequence"/>
</dbReference>
<protein>
    <submittedName>
        <fullName evidence="4">Pre-mRNA-splicing factor SYF2</fullName>
    </submittedName>
</protein>
<organism evidence="4">
    <name type="scientific">Gongylonema pulchrum</name>
    <dbReference type="NCBI Taxonomy" id="637853"/>
    <lineage>
        <taxon>Eukaryota</taxon>
        <taxon>Metazoa</taxon>
        <taxon>Ecdysozoa</taxon>
        <taxon>Nematoda</taxon>
        <taxon>Chromadorea</taxon>
        <taxon>Rhabditida</taxon>
        <taxon>Spirurina</taxon>
        <taxon>Spiruromorpha</taxon>
        <taxon>Spiruroidea</taxon>
        <taxon>Gongylonematidae</taxon>
        <taxon>Gongylonema</taxon>
    </lineage>
</organism>